<evidence type="ECO:0000313" key="3">
    <source>
        <dbReference type="Proteomes" id="UP000683925"/>
    </source>
</evidence>
<reference evidence="2" key="1">
    <citation type="submission" date="2021-01" db="EMBL/GenBank/DDBJ databases">
        <authorList>
            <consortium name="Genoscope - CEA"/>
            <person name="William W."/>
        </authorList>
    </citation>
    <scope>NUCLEOTIDE SEQUENCE</scope>
</reference>
<feature type="chain" id="PRO_5035933295" evidence="1">
    <location>
        <begin position="19"/>
        <end position="51"/>
    </location>
</feature>
<dbReference type="AlphaFoldDB" id="A0A8S1X9J6"/>
<comment type="caution">
    <text evidence="2">The sequence shown here is derived from an EMBL/GenBank/DDBJ whole genome shotgun (WGS) entry which is preliminary data.</text>
</comment>
<gene>
    <name evidence="2" type="ORF">POCTA_138.1.T1150019</name>
</gene>
<sequence length="51" mass="6560">MWIRQLLFFISLIIYKFKIYPCEQEWRICEFDKENIKWRVCNSIIYSFQYI</sequence>
<keyword evidence="3" id="KW-1185">Reference proteome</keyword>
<accession>A0A8S1X9J6</accession>
<feature type="signal peptide" evidence="1">
    <location>
        <begin position="1"/>
        <end position="18"/>
    </location>
</feature>
<dbReference type="Proteomes" id="UP000683925">
    <property type="component" value="Unassembled WGS sequence"/>
</dbReference>
<evidence type="ECO:0000313" key="2">
    <source>
        <dbReference type="EMBL" id="CAD8197697.1"/>
    </source>
</evidence>
<protein>
    <submittedName>
        <fullName evidence="2">Uncharacterized protein</fullName>
    </submittedName>
</protein>
<organism evidence="2 3">
    <name type="scientific">Paramecium octaurelia</name>
    <dbReference type="NCBI Taxonomy" id="43137"/>
    <lineage>
        <taxon>Eukaryota</taxon>
        <taxon>Sar</taxon>
        <taxon>Alveolata</taxon>
        <taxon>Ciliophora</taxon>
        <taxon>Intramacronucleata</taxon>
        <taxon>Oligohymenophorea</taxon>
        <taxon>Peniculida</taxon>
        <taxon>Parameciidae</taxon>
        <taxon>Paramecium</taxon>
    </lineage>
</organism>
<dbReference type="EMBL" id="CAJJDP010000115">
    <property type="protein sequence ID" value="CAD8197697.1"/>
    <property type="molecule type" value="Genomic_DNA"/>
</dbReference>
<evidence type="ECO:0000256" key="1">
    <source>
        <dbReference type="SAM" id="SignalP"/>
    </source>
</evidence>
<name>A0A8S1X9J6_PAROT</name>
<keyword evidence="1" id="KW-0732">Signal</keyword>
<proteinExistence type="predicted"/>